<accession>A0A4Z1NV42</accession>
<dbReference type="Gene3D" id="3.40.50.1820">
    <property type="entry name" value="alpha/beta hydrolase"/>
    <property type="match status" value="1"/>
</dbReference>
<feature type="chain" id="PRO_5021236444" description="AB hydrolase-1 domain-containing protein" evidence="1">
    <location>
        <begin position="20"/>
        <end position="381"/>
    </location>
</feature>
<evidence type="ECO:0000313" key="4">
    <source>
        <dbReference type="Proteomes" id="UP000298493"/>
    </source>
</evidence>
<gene>
    <name evidence="3" type="ORF">E6O75_ATG08405</name>
</gene>
<keyword evidence="1" id="KW-0732">Signal</keyword>
<dbReference type="AlphaFoldDB" id="A0A4Z1NV42"/>
<dbReference type="Pfam" id="PF12697">
    <property type="entry name" value="Abhydrolase_6"/>
    <property type="match status" value="1"/>
</dbReference>
<keyword evidence="4" id="KW-1185">Reference proteome</keyword>
<dbReference type="InterPro" id="IPR000073">
    <property type="entry name" value="AB_hydrolase_1"/>
</dbReference>
<name>A0A4Z1NV42_9PEZI</name>
<sequence length="381" mass="40794">MKLSISAIALTALATLGEARHCQNLTIPIQVSARQGKYSLQPPGDNIAATNFILDLTRQGHNYSNEALTGYQTVSGKYEIAATICHPDKGPSSTLQILTHGIGFDRSYWDFSYNNYNYSYVSQATDKYGYSTFFFDRLGIGMSTRGEPVNEIQVNLEIAALQALTTIIRNGSLPGCSYKPKKTVHVGHSFGSIQSYSLTVLAPHLSDGLVLTGFSQNTSFPPYFELGGNFISSKNVPSLASYPVGYLAAGDASSVQTNFFSPNDFDPAVLAVSTSTGQPVTPGEIITLGGLTSMKSNFTGPVLIITGERDVPFCGGDCIITGNPALPNLLAQSKPYLPNVKNFTGFIVPGAGHGLNLQYSHRLVYSTILNYLQAQGLSASV</sequence>
<feature type="signal peptide" evidence="1">
    <location>
        <begin position="1"/>
        <end position="19"/>
    </location>
</feature>
<evidence type="ECO:0000256" key="1">
    <source>
        <dbReference type="SAM" id="SignalP"/>
    </source>
</evidence>
<dbReference type="EMBL" id="SNSC02000021">
    <property type="protein sequence ID" value="TID15152.1"/>
    <property type="molecule type" value="Genomic_DNA"/>
</dbReference>
<protein>
    <recommendedName>
        <fullName evidence="2">AB hydrolase-1 domain-containing protein</fullName>
    </recommendedName>
</protein>
<evidence type="ECO:0000259" key="2">
    <source>
        <dbReference type="Pfam" id="PF12697"/>
    </source>
</evidence>
<evidence type="ECO:0000313" key="3">
    <source>
        <dbReference type="EMBL" id="TID15152.1"/>
    </source>
</evidence>
<proteinExistence type="predicted"/>
<dbReference type="InterPro" id="IPR029058">
    <property type="entry name" value="AB_hydrolase_fold"/>
</dbReference>
<organism evidence="3 4">
    <name type="scientific">Venturia nashicola</name>
    <dbReference type="NCBI Taxonomy" id="86259"/>
    <lineage>
        <taxon>Eukaryota</taxon>
        <taxon>Fungi</taxon>
        <taxon>Dikarya</taxon>
        <taxon>Ascomycota</taxon>
        <taxon>Pezizomycotina</taxon>
        <taxon>Dothideomycetes</taxon>
        <taxon>Pleosporomycetidae</taxon>
        <taxon>Venturiales</taxon>
        <taxon>Venturiaceae</taxon>
        <taxon>Venturia</taxon>
    </lineage>
</organism>
<dbReference type="SUPFAM" id="SSF53474">
    <property type="entry name" value="alpha/beta-Hydrolases"/>
    <property type="match status" value="1"/>
</dbReference>
<dbReference type="Proteomes" id="UP000298493">
    <property type="component" value="Unassembled WGS sequence"/>
</dbReference>
<reference evidence="3 4" key="1">
    <citation type="submission" date="2019-04" db="EMBL/GenBank/DDBJ databases">
        <title>High contiguity whole genome sequence and gene annotation resource for two Venturia nashicola isolates.</title>
        <authorList>
            <person name="Prokchorchik M."/>
            <person name="Won K."/>
            <person name="Lee Y."/>
            <person name="Choi E.D."/>
            <person name="Segonzac C."/>
            <person name="Sohn K.H."/>
        </authorList>
    </citation>
    <scope>NUCLEOTIDE SEQUENCE [LARGE SCALE GENOMIC DNA]</scope>
    <source>
        <strain evidence="3 4">PRI2</strain>
    </source>
</reference>
<comment type="caution">
    <text evidence="3">The sequence shown here is derived from an EMBL/GenBank/DDBJ whole genome shotgun (WGS) entry which is preliminary data.</text>
</comment>
<feature type="domain" description="AB hydrolase-1" evidence="2">
    <location>
        <begin position="97"/>
        <end position="362"/>
    </location>
</feature>